<gene>
    <name evidence="2" type="ORF">POL25_06130</name>
</gene>
<keyword evidence="2" id="KW-0804">Transcription</keyword>
<dbReference type="EMBL" id="JAQNDL010000001">
    <property type="protein sequence ID" value="MDC0716459.1"/>
    <property type="molecule type" value="Genomic_DNA"/>
</dbReference>
<dbReference type="Gene3D" id="1.10.150.20">
    <property type="entry name" value="5' to 3' exonuclease, C-terminal subdomain"/>
    <property type="match status" value="1"/>
</dbReference>
<proteinExistence type="predicted"/>
<sequence>MDERLNDPVDELEISVRAWNVLHKLGIAYVGELVQWREHDLLQHEESSKTLVAELREAMRAMGLALGTELPDWQRPDGAAVVRPAERD</sequence>
<evidence type="ECO:0000259" key="1">
    <source>
        <dbReference type="Pfam" id="PF03118"/>
    </source>
</evidence>
<feature type="domain" description="RNA polymerase alpha subunit C-terminal" evidence="1">
    <location>
        <begin position="3"/>
        <end position="59"/>
    </location>
</feature>
<accession>A0ABT5DS25</accession>
<reference evidence="2 3" key="1">
    <citation type="submission" date="2022-11" db="EMBL/GenBank/DDBJ databases">
        <title>Minimal conservation of predation-associated metabolite biosynthetic gene clusters underscores biosynthetic potential of Myxococcota including descriptions for ten novel species: Archangium lansinium sp. nov., Myxococcus landrumus sp. nov., Nannocystis bai.</title>
        <authorList>
            <person name="Ahearne A."/>
            <person name="Stevens C."/>
            <person name="Dowd S."/>
        </authorList>
    </citation>
    <scope>NUCLEOTIDE SEQUENCE [LARGE SCALE GENOMIC DNA]</scope>
    <source>
        <strain evidence="2 3">BB15-2</strain>
    </source>
</reference>
<dbReference type="InterPro" id="IPR011260">
    <property type="entry name" value="RNAP_asu_C"/>
</dbReference>
<evidence type="ECO:0000313" key="3">
    <source>
        <dbReference type="Proteomes" id="UP001221686"/>
    </source>
</evidence>
<keyword evidence="2" id="KW-0240">DNA-directed RNA polymerase</keyword>
<dbReference type="Proteomes" id="UP001221686">
    <property type="component" value="Unassembled WGS sequence"/>
</dbReference>
<dbReference type="SUPFAM" id="SSF47789">
    <property type="entry name" value="C-terminal domain of RNA polymerase alpha subunit"/>
    <property type="match status" value="1"/>
</dbReference>
<protein>
    <submittedName>
        <fullName evidence="2">DNA-directed RNA polymerase subunit alpha C-terminal domain-containing protein</fullName>
    </submittedName>
</protein>
<organism evidence="2 3">
    <name type="scientific">Nannocystis bainbridge</name>
    <dbReference type="NCBI Taxonomy" id="2995303"/>
    <lineage>
        <taxon>Bacteria</taxon>
        <taxon>Pseudomonadati</taxon>
        <taxon>Myxococcota</taxon>
        <taxon>Polyangia</taxon>
        <taxon>Nannocystales</taxon>
        <taxon>Nannocystaceae</taxon>
        <taxon>Nannocystis</taxon>
    </lineage>
</organism>
<dbReference type="Pfam" id="PF03118">
    <property type="entry name" value="RNA_pol_A_CTD"/>
    <property type="match status" value="1"/>
</dbReference>
<evidence type="ECO:0000313" key="2">
    <source>
        <dbReference type="EMBL" id="MDC0716459.1"/>
    </source>
</evidence>
<comment type="caution">
    <text evidence="2">The sequence shown here is derived from an EMBL/GenBank/DDBJ whole genome shotgun (WGS) entry which is preliminary data.</text>
</comment>
<dbReference type="RefSeq" id="WP_272084936.1">
    <property type="nucleotide sequence ID" value="NZ_JAQNDL010000001.1"/>
</dbReference>
<dbReference type="GO" id="GO:0000428">
    <property type="term" value="C:DNA-directed RNA polymerase complex"/>
    <property type="evidence" value="ECO:0007669"/>
    <property type="project" value="UniProtKB-KW"/>
</dbReference>
<name>A0ABT5DS25_9BACT</name>
<keyword evidence="3" id="KW-1185">Reference proteome</keyword>